<reference evidence="3 4" key="1">
    <citation type="submission" date="2015-01" db="EMBL/GenBank/DDBJ databases">
        <title>The Genome Sequence of Exophiala spinifera CBS89968.</title>
        <authorList>
            <consortium name="The Broad Institute Genomics Platform"/>
            <person name="Cuomo C."/>
            <person name="de Hoog S."/>
            <person name="Gorbushina A."/>
            <person name="Stielow B."/>
            <person name="Teixiera M."/>
            <person name="Abouelleil A."/>
            <person name="Chapman S.B."/>
            <person name="Priest M."/>
            <person name="Young S.K."/>
            <person name="Wortman J."/>
            <person name="Nusbaum C."/>
            <person name="Birren B."/>
        </authorList>
    </citation>
    <scope>NUCLEOTIDE SEQUENCE [LARGE SCALE GENOMIC DNA]</scope>
    <source>
        <strain evidence="3 4">CBS 89968</strain>
    </source>
</reference>
<keyword evidence="4" id="KW-1185">Reference proteome</keyword>
<accession>A0A0D1ZKX7</accession>
<dbReference type="GeneID" id="27335738"/>
<name>A0A0D1ZKX7_9EURO</name>
<gene>
    <name evidence="3" type="ORF">PV08_08655</name>
</gene>
<feature type="domain" description="DUF7907" evidence="2">
    <location>
        <begin position="36"/>
        <end position="183"/>
    </location>
</feature>
<dbReference type="Proteomes" id="UP000053328">
    <property type="component" value="Unassembled WGS sequence"/>
</dbReference>
<sequence>MQLTLTTLLATALLSLSGLATASPLLQTRQTTEPPARYYLKTKVDNGKHVDTGTNKTDLWVFSYHTGAGLGAAGLSPNKTDAWEGYLNGTQQLFTYPENEIGPWPLSFSSLNLYERWLEADISIASINEAQGFFFNSSGLQYNQSSGGWLACDWSLQSPQLYNVVYGGGPYPSSCSKVHLLPVAV</sequence>
<evidence type="ECO:0000259" key="2">
    <source>
        <dbReference type="Pfam" id="PF25484"/>
    </source>
</evidence>
<proteinExistence type="predicted"/>
<dbReference type="AlphaFoldDB" id="A0A0D1ZKX7"/>
<dbReference type="VEuPathDB" id="FungiDB:PV08_08655"/>
<organism evidence="3 4">
    <name type="scientific">Exophiala spinifera</name>
    <dbReference type="NCBI Taxonomy" id="91928"/>
    <lineage>
        <taxon>Eukaryota</taxon>
        <taxon>Fungi</taxon>
        <taxon>Dikarya</taxon>
        <taxon>Ascomycota</taxon>
        <taxon>Pezizomycotina</taxon>
        <taxon>Eurotiomycetes</taxon>
        <taxon>Chaetothyriomycetidae</taxon>
        <taxon>Chaetothyriales</taxon>
        <taxon>Herpotrichiellaceae</taxon>
        <taxon>Exophiala</taxon>
    </lineage>
</organism>
<dbReference type="RefSeq" id="XP_016233683.1">
    <property type="nucleotide sequence ID" value="XM_016382980.1"/>
</dbReference>
<keyword evidence="1" id="KW-0732">Signal</keyword>
<feature type="chain" id="PRO_5002247941" description="DUF7907 domain-containing protein" evidence="1">
    <location>
        <begin position="23"/>
        <end position="185"/>
    </location>
</feature>
<feature type="signal peptide" evidence="1">
    <location>
        <begin position="1"/>
        <end position="22"/>
    </location>
</feature>
<dbReference type="OrthoDB" id="3518533at2759"/>
<dbReference type="STRING" id="91928.A0A0D1ZKX7"/>
<evidence type="ECO:0000313" key="4">
    <source>
        <dbReference type="Proteomes" id="UP000053328"/>
    </source>
</evidence>
<evidence type="ECO:0000256" key="1">
    <source>
        <dbReference type="SAM" id="SignalP"/>
    </source>
</evidence>
<dbReference type="Pfam" id="PF25484">
    <property type="entry name" value="DUF7907"/>
    <property type="match status" value="1"/>
</dbReference>
<evidence type="ECO:0000313" key="3">
    <source>
        <dbReference type="EMBL" id="KIW13467.1"/>
    </source>
</evidence>
<dbReference type="HOGENOM" id="CLU_133908_0_0_1"/>
<protein>
    <recommendedName>
        <fullName evidence="2">DUF7907 domain-containing protein</fullName>
    </recommendedName>
</protein>
<dbReference type="EMBL" id="KN847497">
    <property type="protein sequence ID" value="KIW13467.1"/>
    <property type="molecule type" value="Genomic_DNA"/>
</dbReference>
<dbReference type="InterPro" id="IPR057229">
    <property type="entry name" value="DUF7907"/>
</dbReference>